<evidence type="ECO:0000313" key="1">
    <source>
        <dbReference type="EMBL" id="PRX56382.1"/>
    </source>
</evidence>
<sequence length="56" mass="6659">MGKRKKLKSLPKELIKPEKTDTFFTTQMVEFMCRENDHATTCRVNYGMNEENDILF</sequence>
<accession>A0A2T0MFP3</accession>
<protein>
    <submittedName>
        <fullName evidence="1">Uncharacterized protein</fullName>
    </submittedName>
</protein>
<dbReference type="AlphaFoldDB" id="A0A2T0MFP3"/>
<proteinExistence type="predicted"/>
<dbReference type="EMBL" id="PVYX01000001">
    <property type="protein sequence ID" value="PRX56382.1"/>
    <property type="molecule type" value="Genomic_DNA"/>
</dbReference>
<name>A0A2T0MFP3_9FLAO</name>
<dbReference type="RefSeq" id="WP_158259055.1">
    <property type="nucleotide sequence ID" value="NZ_PVYX01000001.1"/>
</dbReference>
<dbReference type="Proteomes" id="UP000237640">
    <property type="component" value="Unassembled WGS sequence"/>
</dbReference>
<organism evidence="1 2">
    <name type="scientific">Flagellimonas meridianipacifica</name>
    <dbReference type="NCBI Taxonomy" id="1080225"/>
    <lineage>
        <taxon>Bacteria</taxon>
        <taxon>Pseudomonadati</taxon>
        <taxon>Bacteroidota</taxon>
        <taxon>Flavobacteriia</taxon>
        <taxon>Flavobacteriales</taxon>
        <taxon>Flavobacteriaceae</taxon>
        <taxon>Flagellimonas</taxon>
    </lineage>
</organism>
<evidence type="ECO:0000313" key="2">
    <source>
        <dbReference type="Proteomes" id="UP000237640"/>
    </source>
</evidence>
<comment type="caution">
    <text evidence="1">The sequence shown here is derived from an EMBL/GenBank/DDBJ whole genome shotgun (WGS) entry which is preliminary data.</text>
</comment>
<reference evidence="1 2" key="1">
    <citation type="submission" date="2018-03" db="EMBL/GenBank/DDBJ databases">
        <title>Genomic Encyclopedia of Archaeal and Bacterial Type Strains, Phase II (KMG-II): from individual species to whole genera.</title>
        <authorList>
            <person name="Goeker M."/>
        </authorList>
    </citation>
    <scope>NUCLEOTIDE SEQUENCE [LARGE SCALE GENOMIC DNA]</scope>
    <source>
        <strain evidence="1 2">DSM 25027</strain>
    </source>
</reference>
<keyword evidence="2" id="KW-1185">Reference proteome</keyword>
<gene>
    <name evidence="1" type="ORF">CLV81_0379</name>
</gene>